<evidence type="ECO:0000313" key="1">
    <source>
        <dbReference type="EMBL" id="RHY07466.1"/>
    </source>
</evidence>
<evidence type="ECO:0000313" key="2">
    <source>
        <dbReference type="Proteomes" id="UP000265427"/>
    </source>
</evidence>
<dbReference type="InterPro" id="IPR036423">
    <property type="entry name" value="SOD-like_Cu/Zn_dom_sf"/>
</dbReference>
<sequence>MIPISPASATVVYTFDPATSGGVAGTITTLVKSAATVITAELDMAKANWTALNAAEINCTNLTVTEYLWHIHTKWDNPGKVSELTAGCSFAKTGNHLDPDYACGPNSDHIKEMTCAHKTYGCNTTSYAEAPGVCEKGDLSGKFGTMKAVSDKISETWIDTGNYPTVAKHKDTWSIVLQAVCGTATPRFVCVKGKVYNRTNTTTSVPVISPLSVSGTPTSKAEIAITTSSTSSVKASVVAITAFAIVAALF</sequence>
<reference evidence="1 2" key="1">
    <citation type="submission" date="2018-08" db="EMBL/GenBank/DDBJ databases">
        <title>Aphanomyces genome sequencing and annotation.</title>
        <authorList>
            <person name="Minardi D."/>
            <person name="Oidtmann B."/>
            <person name="Van Der Giezen M."/>
            <person name="Studholme D.J."/>
        </authorList>
    </citation>
    <scope>NUCLEOTIDE SEQUENCE [LARGE SCALE GENOMIC DNA]</scope>
    <source>
        <strain evidence="1 2">Kv</strain>
    </source>
</reference>
<proteinExistence type="predicted"/>
<dbReference type="GO" id="GO:0006801">
    <property type="term" value="P:superoxide metabolic process"/>
    <property type="evidence" value="ECO:0007669"/>
    <property type="project" value="InterPro"/>
</dbReference>
<organism evidence="1 2">
    <name type="scientific">Aphanomyces astaci</name>
    <name type="common">Crayfish plague agent</name>
    <dbReference type="NCBI Taxonomy" id="112090"/>
    <lineage>
        <taxon>Eukaryota</taxon>
        <taxon>Sar</taxon>
        <taxon>Stramenopiles</taxon>
        <taxon>Oomycota</taxon>
        <taxon>Saprolegniomycetes</taxon>
        <taxon>Saprolegniales</taxon>
        <taxon>Verrucalvaceae</taxon>
        <taxon>Aphanomyces</taxon>
    </lineage>
</organism>
<dbReference type="AlphaFoldDB" id="A0A397AK75"/>
<dbReference type="EMBL" id="QUSZ01005958">
    <property type="protein sequence ID" value="RHY07466.1"/>
    <property type="molecule type" value="Genomic_DNA"/>
</dbReference>
<name>A0A397AK75_APHAT</name>
<dbReference type="Gene3D" id="2.60.40.200">
    <property type="entry name" value="Superoxide dismutase, copper/zinc binding domain"/>
    <property type="match status" value="1"/>
</dbReference>
<dbReference type="VEuPathDB" id="FungiDB:H257_17915"/>
<dbReference type="Proteomes" id="UP000265427">
    <property type="component" value="Unassembled WGS sequence"/>
</dbReference>
<protein>
    <submittedName>
        <fullName evidence="1">Uncharacterized protein</fullName>
    </submittedName>
</protein>
<accession>A0A397AK75</accession>
<gene>
    <name evidence="1" type="ORF">DYB36_011386</name>
</gene>
<dbReference type="GO" id="GO:0046872">
    <property type="term" value="F:metal ion binding"/>
    <property type="evidence" value="ECO:0007669"/>
    <property type="project" value="InterPro"/>
</dbReference>
<comment type="caution">
    <text evidence="1">The sequence shown here is derived from an EMBL/GenBank/DDBJ whole genome shotgun (WGS) entry which is preliminary data.</text>
</comment>